<dbReference type="PANTHER" id="PTHR34461">
    <property type="entry name" value="EXPRESSED PROTEIN"/>
    <property type="match status" value="1"/>
</dbReference>
<organism evidence="2 3">
    <name type="scientific">Panicum virgatum</name>
    <name type="common">Blackwell switchgrass</name>
    <dbReference type="NCBI Taxonomy" id="38727"/>
    <lineage>
        <taxon>Eukaryota</taxon>
        <taxon>Viridiplantae</taxon>
        <taxon>Streptophyta</taxon>
        <taxon>Embryophyta</taxon>
        <taxon>Tracheophyta</taxon>
        <taxon>Spermatophyta</taxon>
        <taxon>Magnoliopsida</taxon>
        <taxon>Liliopsida</taxon>
        <taxon>Poales</taxon>
        <taxon>Poaceae</taxon>
        <taxon>PACMAD clade</taxon>
        <taxon>Panicoideae</taxon>
        <taxon>Panicodae</taxon>
        <taxon>Paniceae</taxon>
        <taxon>Panicinae</taxon>
        <taxon>Panicum</taxon>
        <taxon>Panicum sect. Hiantes</taxon>
    </lineage>
</organism>
<comment type="caution">
    <text evidence="2">The sequence shown here is derived from an EMBL/GenBank/DDBJ whole genome shotgun (WGS) entry which is preliminary data.</text>
</comment>
<dbReference type="EMBL" id="CM029054">
    <property type="protein sequence ID" value="KAG2539868.1"/>
    <property type="molecule type" value="Genomic_DNA"/>
</dbReference>
<dbReference type="AlphaFoldDB" id="A0A8T0MT18"/>
<feature type="compositionally biased region" description="Polar residues" evidence="1">
    <location>
        <begin position="158"/>
        <end position="167"/>
    </location>
</feature>
<feature type="region of interest" description="Disordered" evidence="1">
    <location>
        <begin position="585"/>
        <end position="631"/>
    </location>
</feature>
<reference evidence="2" key="1">
    <citation type="submission" date="2020-05" db="EMBL/GenBank/DDBJ databases">
        <title>WGS assembly of Panicum virgatum.</title>
        <authorList>
            <person name="Lovell J.T."/>
            <person name="Jenkins J."/>
            <person name="Shu S."/>
            <person name="Juenger T.E."/>
            <person name="Schmutz J."/>
        </authorList>
    </citation>
    <scope>NUCLEOTIDE SEQUENCE</scope>
    <source>
        <strain evidence="2">AP13</strain>
    </source>
</reference>
<dbReference type="Proteomes" id="UP000823388">
    <property type="component" value="Chromosome 9N"/>
</dbReference>
<evidence type="ECO:0000256" key="1">
    <source>
        <dbReference type="SAM" id="MobiDB-lite"/>
    </source>
</evidence>
<protein>
    <submittedName>
        <fullName evidence="2">Uncharacterized protein</fullName>
    </submittedName>
</protein>
<accession>A0A8T0MT18</accession>
<dbReference type="OrthoDB" id="775914at2759"/>
<name>A0A8T0MT18_PANVG</name>
<keyword evidence="3" id="KW-1185">Reference proteome</keyword>
<sequence length="864" mass="95294">MTASASTNLDSCPPRRSPRLKKIHIIYDEDSDRDSSTFKRVKTEVIDSEEIASPSTSELSVDSVSNKDGEQDCHDVSLKDLRAQCKAKNRKTSKFTLECGIKNGTKIKEEFDLDKPLIVLKQKRAKTSPAKANRKMEALTYSLCAAEVEDSTSKRDNTLSPAQSSPFKATMHDTTSEKFGKKVKDLEQSNIAINCTEEILGEQICCAEVKNTAGAVVVCGKPDVLSEIKIEDMDYSEGFGTSSCSMKNSEHLSFELQQELMEGDEHIPQSCFMNQPNQLADVSDHSSERTCSVKESSFDDNTAEKAAEIVSPLGEVSNHQKTSGNISNSDVDKSSIGNEILASSFSQSCHDCIDNDESWNTGVSHGNEPESVKILEELSPIDESSTDMLSPPKIVQSDLCESTEMNCTSLEEVVQMHGEFQLDSVVCCSVRPKHMLLDMEIGHSASDCTFSFDKTLDLAQSVNFIAQDGRLESIVYDALNNHAQRMASENRSSVGLPDTAVIQSAVVDYNGNCSEDKMASDNKISLPVNVEWPLKDMLNSADCDTCRSVNNEGPEELVLQHQLFQSCTNMLNHTGVMPGISNAEESHKLSAGDPNSSATSLQTDGQIKKSELLFDEESNEEHAPKKLLSKRKIMSPTSQEKLCNALTGIDLCDGVRLKRKIVEDCDKTRTSLPQPAHMQDRPMFSTDRRLKGRTSISPTSKGGLNSTGSPPHQQTTCSCMRSSSMVLDTEKAVEFSQRQMHDIENIAAKLIRSLKHMKSIVDESLSSEAYSLLPKFNIAEIRSASEDALEVEKTTRKWLSIMNKDCNRFCKILSLAKKNAVSHPEAPRKQRKITFADETGGMLCHVKVFKDGQTNLLSECQSDL</sequence>
<feature type="compositionally biased region" description="Polar residues" evidence="1">
    <location>
        <begin position="593"/>
        <end position="605"/>
    </location>
</feature>
<proteinExistence type="predicted"/>
<evidence type="ECO:0000313" key="2">
    <source>
        <dbReference type="EMBL" id="KAG2539868.1"/>
    </source>
</evidence>
<evidence type="ECO:0000313" key="3">
    <source>
        <dbReference type="Proteomes" id="UP000823388"/>
    </source>
</evidence>
<dbReference type="PANTHER" id="PTHR34461:SF2">
    <property type="entry name" value="EXPRESSED PROTEIN"/>
    <property type="match status" value="1"/>
</dbReference>
<feature type="region of interest" description="Disordered" evidence="1">
    <location>
        <begin position="688"/>
        <end position="715"/>
    </location>
</feature>
<feature type="compositionally biased region" description="Polar residues" evidence="1">
    <location>
        <begin position="694"/>
        <end position="715"/>
    </location>
</feature>
<gene>
    <name evidence="2" type="ORF">PVAP13_9NG501100</name>
</gene>
<feature type="region of interest" description="Disordered" evidence="1">
    <location>
        <begin position="152"/>
        <end position="173"/>
    </location>
</feature>